<dbReference type="InterPro" id="IPR024072">
    <property type="entry name" value="DHFR-like_dom_sf"/>
</dbReference>
<proteinExistence type="predicted"/>
<dbReference type="RefSeq" id="WP_284302195.1">
    <property type="nucleotide sequence ID" value="NZ_BSUO01000001.1"/>
</dbReference>
<comment type="caution">
    <text evidence="2">The sequence shown here is derived from an EMBL/GenBank/DDBJ whole genome shotgun (WGS) entry which is preliminary data.</text>
</comment>
<dbReference type="Proteomes" id="UP001157126">
    <property type="component" value="Unassembled WGS sequence"/>
</dbReference>
<dbReference type="InterPro" id="IPR002734">
    <property type="entry name" value="RibDG_C"/>
</dbReference>
<evidence type="ECO:0000313" key="3">
    <source>
        <dbReference type="Proteomes" id="UP001157126"/>
    </source>
</evidence>
<dbReference type="SUPFAM" id="SSF53597">
    <property type="entry name" value="Dihydrofolate reductase-like"/>
    <property type="match status" value="1"/>
</dbReference>
<keyword evidence="3" id="KW-1185">Reference proteome</keyword>
<feature type="domain" description="Bacterial bifunctional deaminase-reductase C-terminal" evidence="1">
    <location>
        <begin position="77"/>
        <end position="155"/>
    </location>
</feature>
<evidence type="ECO:0000259" key="1">
    <source>
        <dbReference type="Pfam" id="PF01872"/>
    </source>
</evidence>
<gene>
    <name evidence="2" type="ORF">GCM10025883_01380</name>
</gene>
<evidence type="ECO:0000313" key="2">
    <source>
        <dbReference type="EMBL" id="GMA38093.1"/>
    </source>
</evidence>
<sequence length="181" mass="19448">MTRTIFYTAATLDGYLADEHDSLEWLFVQDIDADGPNSHGAFMAGVGAMVMGRTTYDWLRVHLQRTGESWPYAVPAWVLSHATLPDIDGADLRWAQGDVADVHSALVEAAGGKDVWVVGGGDLAAQFADAGLLDQIVISIAGVTLGAGRPLFPRRFALELTDVARNRSFVCATYAVKGPLE</sequence>
<organism evidence="2 3">
    <name type="scientific">Mobilicoccus caccae</name>
    <dbReference type="NCBI Taxonomy" id="1859295"/>
    <lineage>
        <taxon>Bacteria</taxon>
        <taxon>Bacillati</taxon>
        <taxon>Actinomycetota</taxon>
        <taxon>Actinomycetes</taxon>
        <taxon>Micrococcales</taxon>
        <taxon>Dermatophilaceae</taxon>
        <taxon>Mobilicoccus</taxon>
    </lineage>
</organism>
<dbReference type="PANTHER" id="PTHR38011:SF11">
    <property type="entry name" value="2,5-DIAMINO-6-RIBOSYLAMINO-4(3H)-PYRIMIDINONE 5'-PHOSPHATE REDUCTASE"/>
    <property type="match status" value="1"/>
</dbReference>
<dbReference type="EMBL" id="BSUO01000001">
    <property type="protein sequence ID" value="GMA38093.1"/>
    <property type="molecule type" value="Genomic_DNA"/>
</dbReference>
<dbReference type="InterPro" id="IPR050765">
    <property type="entry name" value="Riboflavin_Biosynth_HTPR"/>
</dbReference>
<protein>
    <submittedName>
        <fullName evidence="2">Dihydrofolate reductase</fullName>
    </submittedName>
</protein>
<name>A0ABQ6IJJ6_9MICO</name>
<dbReference type="Gene3D" id="3.40.430.10">
    <property type="entry name" value="Dihydrofolate Reductase, subunit A"/>
    <property type="match status" value="1"/>
</dbReference>
<dbReference type="PANTHER" id="PTHR38011">
    <property type="entry name" value="DIHYDROFOLATE REDUCTASE FAMILY PROTEIN (AFU_ORTHOLOGUE AFUA_8G06820)"/>
    <property type="match status" value="1"/>
</dbReference>
<accession>A0ABQ6IJJ6</accession>
<dbReference type="Pfam" id="PF01872">
    <property type="entry name" value="RibD_C"/>
    <property type="match status" value="1"/>
</dbReference>
<reference evidence="3" key="1">
    <citation type="journal article" date="2019" name="Int. J. Syst. Evol. Microbiol.">
        <title>The Global Catalogue of Microorganisms (GCM) 10K type strain sequencing project: providing services to taxonomists for standard genome sequencing and annotation.</title>
        <authorList>
            <consortium name="The Broad Institute Genomics Platform"/>
            <consortium name="The Broad Institute Genome Sequencing Center for Infectious Disease"/>
            <person name="Wu L."/>
            <person name="Ma J."/>
        </authorList>
    </citation>
    <scope>NUCLEOTIDE SEQUENCE [LARGE SCALE GENOMIC DNA]</scope>
    <source>
        <strain evidence="3">NBRC 113072</strain>
    </source>
</reference>